<gene>
    <name evidence="2" type="ORF">LL038_03350</name>
</gene>
<feature type="domain" description="HTH cro/C1-type" evidence="1">
    <location>
        <begin position="12"/>
        <end position="61"/>
    </location>
</feature>
<organism evidence="2 3">
    <name type="scientific">Clostridium estertheticum</name>
    <dbReference type="NCBI Taxonomy" id="238834"/>
    <lineage>
        <taxon>Bacteria</taxon>
        <taxon>Bacillati</taxon>
        <taxon>Bacillota</taxon>
        <taxon>Clostridia</taxon>
        <taxon>Eubacteriales</taxon>
        <taxon>Clostridiaceae</taxon>
        <taxon>Clostridium</taxon>
    </lineage>
</organism>
<dbReference type="AlphaFoldDB" id="A0AA47EJD1"/>
<proteinExistence type="predicted"/>
<dbReference type="EMBL" id="CP086239">
    <property type="protein sequence ID" value="WAG61302.1"/>
    <property type="molecule type" value="Genomic_DNA"/>
</dbReference>
<dbReference type="CDD" id="cd00093">
    <property type="entry name" value="HTH_XRE"/>
    <property type="match status" value="1"/>
</dbReference>
<reference evidence="2" key="1">
    <citation type="submission" date="2021-11" db="EMBL/GenBank/DDBJ databases">
        <title>Clostridia strains as spoilage organisms.</title>
        <authorList>
            <person name="Wambui J."/>
            <person name="Stevens M.J.A."/>
            <person name="Stephan R."/>
        </authorList>
    </citation>
    <scope>NUCLEOTIDE SEQUENCE</scope>
    <source>
        <strain evidence="2">CF009</strain>
    </source>
</reference>
<protein>
    <submittedName>
        <fullName evidence="2">Helix-turn-helix transcriptional regulator</fullName>
    </submittedName>
</protein>
<evidence type="ECO:0000259" key="1">
    <source>
        <dbReference type="PROSITE" id="PS50943"/>
    </source>
</evidence>
<dbReference type="Proteomes" id="UP001164733">
    <property type="component" value="Chromosome"/>
</dbReference>
<dbReference type="RefSeq" id="WP_216120050.1">
    <property type="nucleotide sequence ID" value="NZ_CP086239.1"/>
</dbReference>
<accession>A0AA47EJD1</accession>
<dbReference type="PROSITE" id="PS50943">
    <property type="entry name" value="HTH_CROC1"/>
    <property type="match status" value="1"/>
</dbReference>
<evidence type="ECO:0000313" key="3">
    <source>
        <dbReference type="Proteomes" id="UP001164733"/>
    </source>
</evidence>
<name>A0AA47EJD1_9CLOT</name>
<sequence>MIKMKLHLKMAEKRITQSELSNITGIRQPTISAYYNDTWKTISKEHLDTLCDFFNCKIEDLIEQIPTLNRQSTIYDYIEGDKKD</sequence>
<dbReference type="InterPro" id="IPR001387">
    <property type="entry name" value="Cro/C1-type_HTH"/>
</dbReference>
<evidence type="ECO:0000313" key="2">
    <source>
        <dbReference type="EMBL" id="WAG61302.1"/>
    </source>
</evidence>
<dbReference type="SMART" id="SM00530">
    <property type="entry name" value="HTH_XRE"/>
    <property type="match status" value="1"/>
</dbReference>
<dbReference type="Pfam" id="PF13443">
    <property type="entry name" value="HTH_26"/>
    <property type="match status" value="1"/>
</dbReference>